<dbReference type="AlphaFoldDB" id="A0AAW4NSP4"/>
<feature type="chain" id="PRO_5043464594" description="Outer membrane protein beta-barrel domain-containing protein" evidence="1">
    <location>
        <begin position="23"/>
        <end position="261"/>
    </location>
</feature>
<dbReference type="EMBL" id="JAHXRF010000019">
    <property type="protein sequence ID" value="MBW4866595.1"/>
    <property type="molecule type" value="Genomic_DNA"/>
</dbReference>
<keyword evidence="1" id="KW-0732">Signal</keyword>
<evidence type="ECO:0000313" key="2">
    <source>
        <dbReference type="EMBL" id="MBW4866595.1"/>
    </source>
</evidence>
<sequence length="261" mass="29347">MKLKNFCLLALCLLCANHQAFADDKDEPVQRWAIQAGFGGTTLYDNTPDGQDFYMGDEEGNYFSLSADYFLNDRLALTGGLYYAQEGIATYLASGIGLKKINMLGVEGGIKWYFFPKKWIVQPHIGALLQTNCLNLGRMRGSERHELSSAYPGSHVQMDYDVQCPALAFKPRIGADIHLFSTVSLCVAYDLSFGFWGHHRADMRFLDLPLTGQVCHYKTDNMRSTISLGVKVDFPTKSISPKTFNNLLYILSTWIESKARH</sequence>
<gene>
    <name evidence="2" type="ORF">KZY68_11415</name>
</gene>
<evidence type="ECO:0000256" key="1">
    <source>
        <dbReference type="SAM" id="SignalP"/>
    </source>
</evidence>
<evidence type="ECO:0008006" key="4">
    <source>
        <dbReference type="Google" id="ProtNLM"/>
    </source>
</evidence>
<proteinExistence type="predicted"/>
<dbReference type="Proteomes" id="UP001196873">
    <property type="component" value="Unassembled WGS sequence"/>
</dbReference>
<comment type="caution">
    <text evidence="2">The sequence shown here is derived from an EMBL/GenBank/DDBJ whole genome shotgun (WGS) entry which is preliminary data.</text>
</comment>
<dbReference type="RefSeq" id="WP_219428184.1">
    <property type="nucleotide sequence ID" value="NZ_JAHXRD010000018.1"/>
</dbReference>
<name>A0AAW4NSP4_9BACT</name>
<organism evidence="2 3">
    <name type="scientific">Segatella salivae</name>
    <dbReference type="NCBI Taxonomy" id="228604"/>
    <lineage>
        <taxon>Bacteria</taxon>
        <taxon>Pseudomonadati</taxon>
        <taxon>Bacteroidota</taxon>
        <taxon>Bacteroidia</taxon>
        <taxon>Bacteroidales</taxon>
        <taxon>Prevotellaceae</taxon>
        <taxon>Segatella</taxon>
    </lineage>
</organism>
<evidence type="ECO:0000313" key="3">
    <source>
        <dbReference type="Proteomes" id="UP001196873"/>
    </source>
</evidence>
<reference evidence="2" key="1">
    <citation type="submission" date="2021-07" db="EMBL/GenBank/DDBJ databases">
        <title>Genomic diversity and antimicrobial resistance of Prevotella spp. isolated from chronic lung disease airways.</title>
        <authorList>
            <person name="Webb K.A."/>
            <person name="Olagoke O.S."/>
            <person name="Baird T."/>
            <person name="Neill J."/>
            <person name="Pham A."/>
            <person name="Wells T.J."/>
            <person name="Ramsay K.A."/>
            <person name="Bell S.C."/>
            <person name="Sarovich D.S."/>
            <person name="Price E.P."/>
        </authorList>
    </citation>
    <scope>NUCLEOTIDE SEQUENCE</scope>
    <source>
        <strain evidence="2">SCHI0047.S.3</strain>
    </source>
</reference>
<feature type="signal peptide" evidence="1">
    <location>
        <begin position="1"/>
        <end position="22"/>
    </location>
</feature>
<protein>
    <recommendedName>
        <fullName evidence="4">Outer membrane protein beta-barrel domain-containing protein</fullName>
    </recommendedName>
</protein>
<accession>A0AAW4NSP4</accession>